<dbReference type="SUPFAM" id="SSF46785">
    <property type="entry name" value="Winged helix' DNA-binding domain"/>
    <property type="match status" value="1"/>
</dbReference>
<evidence type="ECO:0000256" key="7">
    <source>
        <dbReference type="ARBA" id="ARBA00022763"/>
    </source>
</evidence>
<protein>
    <recommendedName>
        <fullName evidence="20">RecQ-like DNA helicase BLM</fullName>
        <ecNumber evidence="17">5.6.2.4</ecNumber>
    </recommendedName>
    <alternativeName>
        <fullName evidence="21">Bloom syndrome protein homolog</fullName>
    </alternativeName>
    <alternativeName>
        <fullName evidence="18">DNA 3'-5' helicase BLM</fullName>
    </alternativeName>
    <alternativeName>
        <fullName evidence="22">RecQ helicase homolog</fullName>
    </alternativeName>
</protein>
<dbReference type="CDD" id="cd18794">
    <property type="entry name" value="SF2_C_RecQ"/>
    <property type="match status" value="1"/>
</dbReference>
<comment type="catalytic activity">
    <reaction evidence="19">
        <text>ATP + H2O = ADP + phosphate + H(+)</text>
        <dbReference type="Rhea" id="RHEA:13065"/>
        <dbReference type="ChEBI" id="CHEBI:15377"/>
        <dbReference type="ChEBI" id="CHEBI:15378"/>
        <dbReference type="ChEBI" id="CHEBI:30616"/>
        <dbReference type="ChEBI" id="CHEBI:43474"/>
        <dbReference type="ChEBI" id="CHEBI:456216"/>
    </reaction>
</comment>
<keyword evidence="5" id="KW-0479">Metal-binding</keyword>
<keyword evidence="15" id="KW-0539">Nucleus</keyword>
<feature type="compositionally biased region" description="Polar residues" evidence="23">
    <location>
        <begin position="182"/>
        <end position="200"/>
    </location>
</feature>
<sequence length="1495" mass="168339">MNHNRTNLTYKKQLSLSSFLEGKKECSSSNSDEASNTLSKKLLCEESVRNDKNIKSLAFAPLAKQQSIKMLNPIFLDSSSDEEKDEEQCSPNRNSRNSIGKAIVQRYTFDECSQSPLAPLESKENIKLVNRTINTKACNESSSLINQKDRYLEKNNAHGKVARNKYLPSQRDTKSEEERSKFYNSDIDSPKTSTSFEEQQKQDCSSKYIAITKVSTSSKVPTPEKQKTPDSRKHFEWDGYEKMIEKKLSTDYDEYFSQFEDSHQMSVTKTKPISSESPIKSINAYETVSPLKNQSKEYDNSSIIKQCTGNKDATSSLKVTFDSKLTDYLSAVEQDSTFKISIKDATDLELKTSNTFFKSTYNELLEKLVQIFDQVPVSFFSGIEGFDTKCYLRLKTMRNKLRARSKLVQTELEKREKKTRIIKDDPCDLDYDALEAEEMLMREECKNQDSEKITRTPENIWSNSLMSRISSDETGKSSSKTPDLSENILTVDDTDDEEMEQAYLTQAIALDNEELDSLPKEKLNANNNKKLEFEDEDDLEALIADIKDQEDLLRGKKSEYDNYSYRDFEEETTPKQQMITKTTIAAAAKVSPDDLQQWSTQTDDDGWQVYDPEKFEIAASQAILLDSPVSKSSVPNKKEVFSAMNITISEDENDNMPSTSAASLRKLNAPITITSSPSPLKTAQKVDGNFHANTHNDGITGEFDGFKYPHSQNVKEALSSNFGLKSFRPNQLQVINAALLGHDCFVLMPTGGGKSLCYQLPALLTEGVTLVISPLKSLILDQVNKLESLDIYAKSLSGEQTLQEIRAIFCDLKTSPPRIKILYVTPEKISSSPQFQDLLDDLYASNYISRFVIDEAHCVSQWGHDFRPDYKRLGILRKRFPKVPTMALTATATPRVRHDILRQLNLTHTKWFLSSFNRSNLKYSVLPKRGVSTLEDMKAFINARPSNWSGIVYCLSRKECEEVANKLHMAGIKSLAYHAGLKDSLRETRQKDWLTGKVRVICATVAFGMGIDKPDVRFVLHYSLPKAIEGYYQEAGRAGRDGEMAHCILYYNYSDMMRMKKLLDLDNTVAMDVKKIHLENLNRIVGYCENVTDCRRAQQLDYFGEHFTSEQCLERRETACDNCLKKQSYQEINVLEQSRKVARAVKDICGGRARFTLLYIADVLKGSLIKRIVESGHDKTPHHGAFKEWDKTDIQRLMRKMVLEGYLREELIFSNDIPQSYIYLGPKIQTLMQESVTLKFAISRKESSKRALPGFSSGIVVSTSKTTSAGSTQLRSIYERCYADLLDLCRTIAAARSVTMASIMNMQALKAMSEALPESETDMLSIPHVTKANFDKYGGKMLEITRNYAAEKLCLLMDLEDAHLLSQKANSEKAAKTNSFASCDSDEDGDSWATAAVSQGSKQNGGKRKRAWRGGGAKRTKKATGWASSGKSPAKRTYTKARSGSTTSPKPGRRKAVGSISSRGRGGGKSGNNAWICKKSSSTGAFELMPLPKSK</sequence>
<evidence type="ECO:0000256" key="23">
    <source>
        <dbReference type="SAM" id="MobiDB-lite"/>
    </source>
</evidence>
<evidence type="ECO:0000256" key="2">
    <source>
        <dbReference type="ARBA" id="ARBA00004123"/>
    </source>
</evidence>
<dbReference type="InterPro" id="IPR018982">
    <property type="entry name" value="RQC_domain"/>
</dbReference>
<dbReference type="GO" id="GO:0005634">
    <property type="term" value="C:nucleus"/>
    <property type="evidence" value="ECO:0007669"/>
    <property type="project" value="UniProtKB-SubCell"/>
</dbReference>
<keyword evidence="6" id="KW-0547">Nucleotide-binding</keyword>
<keyword evidence="8" id="KW-0378">Hydrolase</keyword>
<dbReference type="NCBIfam" id="TIGR00614">
    <property type="entry name" value="recQ_fam"/>
    <property type="match status" value="1"/>
</dbReference>
<dbReference type="FunFam" id="3.40.50.300:FF:000537">
    <property type="entry name" value="Bloom syndrome RecQ-like helicase"/>
    <property type="match status" value="1"/>
</dbReference>
<dbReference type="OrthoDB" id="10253041at2759"/>
<evidence type="ECO:0000256" key="6">
    <source>
        <dbReference type="ARBA" id="ARBA00022741"/>
    </source>
</evidence>
<keyword evidence="14" id="KW-0413">Isomerase</keyword>
<keyword evidence="4" id="KW-0235">DNA replication</keyword>
<accession>W8BFP7</accession>
<dbReference type="InterPro" id="IPR044876">
    <property type="entry name" value="HRDC_dom_sf"/>
</dbReference>
<feature type="region of interest" description="Disordered" evidence="23">
    <location>
        <begin position="156"/>
        <end position="200"/>
    </location>
</feature>
<dbReference type="Gene3D" id="1.10.150.80">
    <property type="entry name" value="HRDC domain"/>
    <property type="match status" value="1"/>
</dbReference>
<dbReference type="GO" id="GO:0007131">
    <property type="term" value="P:reciprocal meiotic recombination"/>
    <property type="evidence" value="ECO:0007669"/>
    <property type="project" value="UniProtKB-ARBA"/>
</dbReference>
<dbReference type="GO" id="GO:0005694">
    <property type="term" value="C:chromosome"/>
    <property type="evidence" value="ECO:0007669"/>
    <property type="project" value="TreeGrafter"/>
</dbReference>
<evidence type="ECO:0000256" key="3">
    <source>
        <dbReference type="ARBA" id="ARBA00005446"/>
    </source>
</evidence>
<dbReference type="PROSITE" id="PS50967">
    <property type="entry name" value="HRDC"/>
    <property type="match status" value="1"/>
</dbReference>
<evidence type="ECO:0000256" key="20">
    <source>
        <dbReference type="ARBA" id="ARBA00073450"/>
    </source>
</evidence>
<dbReference type="InterPro" id="IPR002121">
    <property type="entry name" value="HRDC_dom"/>
</dbReference>
<comment type="cofactor">
    <cofactor evidence="1">
        <name>Zn(2+)</name>
        <dbReference type="ChEBI" id="CHEBI:29105"/>
    </cofactor>
</comment>
<dbReference type="Pfam" id="PF00270">
    <property type="entry name" value="DEAD"/>
    <property type="match status" value="1"/>
</dbReference>
<organism evidence="27">
    <name type="scientific">Ceratitis capitata</name>
    <name type="common">Mediterranean fruit fly</name>
    <name type="synonym">Tephritis capitata</name>
    <dbReference type="NCBI Taxonomy" id="7213"/>
    <lineage>
        <taxon>Eukaryota</taxon>
        <taxon>Metazoa</taxon>
        <taxon>Ecdysozoa</taxon>
        <taxon>Arthropoda</taxon>
        <taxon>Hexapoda</taxon>
        <taxon>Insecta</taxon>
        <taxon>Pterygota</taxon>
        <taxon>Neoptera</taxon>
        <taxon>Endopterygota</taxon>
        <taxon>Diptera</taxon>
        <taxon>Brachycera</taxon>
        <taxon>Muscomorpha</taxon>
        <taxon>Tephritoidea</taxon>
        <taxon>Tephritidae</taxon>
        <taxon>Ceratitis</taxon>
        <taxon>Ceratitis</taxon>
    </lineage>
</organism>
<feature type="domain" description="Helicase C-terminal" evidence="26">
    <location>
        <begin position="933"/>
        <end position="1082"/>
    </location>
</feature>
<comment type="similarity">
    <text evidence="3">Belongs to the helicase family. RecQ subfamily.</text>
</comment>
<dbReference type="InterPro" id="IPR014001">
    <property type="entry name" value="Helicase_ATP-bd"/>
</dbReference>
<dbReference type="InterPro" id="IPR011545">
    <property type="entry name" value="DEAD/DEAH_box_helicase_dom"/>
</dbReference>
<dbReference type="GO" id="GO:0043138">
    <property type="term" value="F:3'-5' DNA helicase activity"/>
    <property type="evidence" value="ECO:0007669"/>
    <property type="project" value="UniProtKB-EC"/>
</dbReference>
<dbReference type="InterPro" id="IPR010997">
    <property type="entry name" value="HRDC-like_sf"/>
</dbReference>
<dbReference type="PROSITE" id="PS51194">
    <property type="entry name" value="HELICASE_CTER"/>
    <property type="match status" value="1"/>
</dbReference>
<evidence type="ECO:0000259" key="24">
    <source>
        <dbReference type="PROSITE" id="PS50967"/>
    </source>
</evidence>
<dbReference type="InterPro" id="IPR032284">
    <property type="entry name" value="RecQ_Zn-bd"/>
</dbReference>
<evidence type="ECO:0000313" key="27">
    <source>
        <dbReference type="EMBL" id="JAB92096.1"/>
    </source>
</evidence>
<name>W8BFP7_CERCA</name>
<keyword evidence="13" id="KW-0234">DNA repair</keyword>
<evidence type="ECO:0000256" key="13">
    <source>
        <dbReference type="ARBA" id="ARBA00023204"/>
    </source>
</evidence>
<feature type="compositionally biased region" description="Polar residues" evidence="23">
    <location>
        <begin position="1440"/>
        <end position="1449"/>
    </location>
</feature>
<dbReference type="GO" id="GO:0046872">
    <property type="term" value="F:metal ion binding"/>
    <property type="evidence" value="ECO:0007669"/>
    <property type="project" value="UniProtKB-KW"/>
</dbReference>
<dbReference type="PROSITE" id="PS00690">
    <property type="entry name" value="DEAH_ATP_HELICASE"/>
    <property type="match status" value="1"/>
</dbReference>
<evidence type="ECO:0000256" key="10">
    <source>
        <dbReference type="ARBA" id="ARBA00022833"/>
    </source>
</evidence>
<evidence type="ECO:0000256" key="9">
    <source>
        <dbReference type="ARBA" id="ARBA00022806"/>
    </source>
</evidence>
<evidence type="ECO:0000256" key="12">
    <source>
        <dbReference type="ARBA" id="ARBA00023125"/>
    </source>
</evidence>
<reference evidence="27" key="1">
    <citation type="submission" date="2013-07" db="EMBL/GenBank/DDBJ databases">
        <authorList>
            <person name="Geib S."/>
        </authorList>
    </citation>
    <scope>NUCLEOTIDE SEQUENCE</scope>
</reference>
<dbReference type="GO" id="GO:0003677">
    <property type="term" value="F:DNA binding"/>
    <property type="evidence" value="ECO:0007669"/>
    <property type="project" value="UniProtKB-KW"/>
</dbReference>
<dbReference type="GO" id="GO:0005524">
    <property type="term" value="F:ATP binding"/>
    <property type="evidence" value="ECO:0007669"/>
    <property type="project" value="UniProtKB-KW"/>
</dbReference>
<dbReference type="SMART" id="SM00956">
    <property type="entry name" value="RQC"/>
    <property type="match status" value="1"/>
</dbReference>
<evidence type="ECO:0000256" key="8">
    <source>
        <dbReference type="ARBA" id="ARBA00022801"/>
    </source>
</evidence>
<keyword evidence="9" id="KW-0347">Helicase</keyword>
<dbReference type="SUPFAM" id="SSF52540">
    <property type="entry name" value="P-loop containing nucleoside triphosphate hydrolases"/>
    <property type="match status" value="1"/>
</dbReference>
<feature type="domain" description="Helicase ATP-binding" evidence="25">
    <location>
        <begin position="735"/>
        <end position="910"/>
    </location>
</feature>
<evidence type="ECO:0000256" key="5">
    <source>
        <dbReference type="ARBA" id="ARBA00022723"/>
    </source>
</evidence>
<evidence type="ECO:0000256" key="1">
    <source>
        <dbReference type="ARBA" id="ARBA00001947"/>
    </source>
</evidence>
<dbReference type="InterPro" id="IPR036390">
    <property type="entry name" value="WH_DNA-bd_sf"/>
</dbReference>
<dbReference type="Gene3D" id="1.10.10.10">
    <property type="entry name" value="Winged helix-like DNA-binding domain superfamily/Winged helix DNA-binding domain"/>
    <property type="match status" value="1"/>
</dbReference>
<feature type="compositionally biased region" description="Basic residues" evidence="23">
    <location>
        <begin position="1405"/>
        <end position="1422"/>
    </location>
</feature>
<dbReference type="Pfam" id="PF16124">
    <property type="entry name" value="RecQ_Zn_bind"/>
    <property type="match status" value="1"/>
</dbReference>
<comment type="subcellular location">
    <subcellularLocation>
        <location evidence="2">Nucleus</location>
    </subcellularLocation>
</comment>
<keyword evidence="10" id="KW-0862">Zinc</keyword>
<dbReference type="SMART" id="SM00490">
    <property type="entry name" value="HELICc"/>
    <property type="match status" value="1"/>
</dbReference>
<dbReference type="InterPro" id="IPR004589">
    <property type="entry name" value="DNA_helicase_ATP-dep_RecQ"/>
</dbReference>
<evidence type="ECO:0000256" key="18">
    <source>
        <dbReference type="ARBA" id="ARBA00044542"/>
    </source>
</evidence>
<evidence type="ECO:0000256" key="21">
    <source>
        <dbReference type="ARBA" id="ARBA00076065"/>
    </source>
</evidence>
<dbReference type="SMART" id="SM00487">
    <property type="entry name" value="DEXDc"/>
    <property type="match status" value="1"/>
</dbReference>
<proteinExistence type="evidence at transcript level"/>
<feature type="compositionally biased region" description="Basic and acidic residues" evidence="23">
    <location>
        <begin position="171"/>
        <end position="181"/>
    </location>
</feature>
<keyword evidence="7" id="KW-0227">DNA damage</keyword>
<evidence type="ECO:0000256" key="4">
    <source>
        <dbReference type="ARBA" id="ARBA00022705"/>
    </source>
</evidence>
<feature type="domain" description="HRDC" evidence="24">
    <location>
        <begin position="1275"/>
        <end position="1355"/>
    </location>
</feature>
<dbReference type="FunFam" id="1.10.150.80:FF:000013">
    <property type="entry name" value="Bloom syndrome protein homolog"/>
    <property type="match status" value="1"/>
</dbReference>
<dbReference type="Pfam" id="PF00570">
    <property type="entry name" value="HRDC"/>
    <property type="match status" value="1"/>
</dbReference>
<evidence type="ECO:0000259" key="26">
    <source>
        <dbReference type="PROSITE" id="PS51194"/>
    </source>
</evidence>
<dbReference type="InterPro" id="IPR027417">
    <property type="entry name" value="P-loop_NTPase"/>
</dbReference>
<dbReference type="EC" id="5.6.2.4" evidence="17"/>
<dbReference type="InterPro" id="IPR002464">
    <property type="entry name" value="DNA/RNA_helicase_DEAH_CS"/>
</dbReference>
<evidence type="ECO:0000256" key="17">
    <source>
        <dbReference type="ARBA" id="ARBA00034808"/>
    </source>
</evidence>
<dbReference type="Pfam" id="PF00271">
    <property type="entry name" value="Helicase_C"/>
    <property type="match status" value="1"/>
</dbReference>
<comment type="catalytic activity">
    <reaction evidence="16">
        <text>Couples ATP hydrolysis with the unwinding of duplex DNA by translocating in the 3'-5' direction.</text>
        <dbReference type="EC" id="5.6.2.4"/>
    </reaction>
</comment>
<evidence type="ECO:0000256" key="16">
    <source>
        <dbReference type="ARBA" id="ARBA00034617"/>
    </source>
</evidence>
<evidence type="ECO:0000256" key="19">
    <source>
        <dbReference type="ARBA" id="ARBA00049360"/>
    </source>
</evidence>
<dbReference type="Pfam" id="PF09382">
    <property type="entry name" value="RQC"/>
    <property type="match status" value="1"/>
</dbReference>
<dbReference type="GO" id="GO:0009378">
    <property type="term" value="F:four-way junction helicase activity"/>
    <property type="evidence" value="ECO:0007669"/>
    <property type="project" value="TreeGrafter"/>
</dbReference>
<evidence type="ECO:0000256" key="14">
    <source>
        <dbReference type="ARBA" id="ARBA00023235"/>
    </source>
</evidence>
<keyword evidence="11" id="KW-0067">ATP-binding</keyword>
<dbReference type="GO" id="GO:0016787">
    <property type="term" value="F:hydrolase activity"/>
    <property type="evidence" value="ECO:0007669"/>
    <property type="project" value="UniProtKB-KW"/>
</dbReference>
<dbReference type="PANTHER" id="PTHR13710:SF153">
    <property type="entry name" value="RECQ-LIKE DNA HELICASE BLM"/>
    <property type="match status" value="1"/>
</dbReference>
<keyword evidence="12" id="KW-0238">DNA-binding</keyword>
<dbReference type="PANTHER" id="PTHR13710">
    <property type="entry name" value="DNA HELICASE RECQ FAMILY MEMBER"/>
    <property type="match status" value="1"/>
</dbReference>
<evidence type="ECO:0000259" key="25">
    <source>
        <dbReference type="PROSITE" id="PS51192"/>
    </source>
</evidence>
<dbReference type="PROSITE" id="PS51192">
    <property type="entry name" value="HELICASE_ATP_BIND_1"/>
    <property type="match status" value="1"/>
</dbReference>
<dbReference type="InterPro" id="IPR036388">
    <property type="entry name" value="WH-like_DNA-bd_sf"/>
</dbReference>
<dbReference type="InterPro" id="IPR001650">
    <property type="entry name" value="Helicase_C-like"/>
</dbReference>
<dbReference type="EMBL" id="GAMC01014459">
    <property type="protein sequence ID" value="JAB92096.1"/>
    <property type="molecule type" value="mRNA"/>
</dbReference>
<evidence type="ECO:0000256" key="11">
    <source>
        <dbReference type="ARBA" id="ARBA00022840"/>
    </source>
</evidence>
<dbReference type="GO" id="GO:0006260">
    <property type="term" value="P:DNA replication"/>
    <property type="evidence" value="ECO:0007669"/>
    <property type="project" value="UniProtKB-KW"/>
</dbReference>
<dbReference type="GO" id="GO:0000724">
    <property type="term" value="P:double-strand break repair via homologous recombination"/>
    <property type="evidence" value="ECO:0007669"/>
    <property type="project" value="TreeGrafter"/>
</dbReference>
<reference evidence="27" key="2">
    <citation type="journal article" date="2014" name="BMC Genomics">
        <title>A genomic perspective to assessing quality of mass-reared SIT flies used in Mediterranean fruit fly (Ceratitis capitata) eradication in California.</title>
        <authorList>
            <person name="Calla B."/>
            <person name="Hall B."/>
            <person name="Hou S."/>
            <person name="Geib S.M."/>
        </authorList>
    </citation>
    <scope>NUCLEOTIDE SEQUENCE</scope>
</reference>
<dbReference type="SUPFAM" id="SSF47819">
    <property type="entry name" value="HRDC-like"/>
    <property type="match status" value="1"/>
</dbReference>
<dbReference type="GO" id="GO:0005737">
    <property type="term" value="C:cytoplasm"/>
    <property type="evidence" value="ECO:0007669"/>
    <property type="project" value="TreeGrafter"/>
</dbReference>
<dbReference type="FunFam" id="1.10.10.10:FF:000495">
    <property type="entry name" value="RecQ family helicase MusN"/>
    <property type="match status" value="1"/>
</dbReference>
<gene>
    <name evidence="27" type="primary">BLM</name>
</gene>
<evidence type="ECO:0000256" key="15">
    <source>
        <dbReference type="ARBA" id="ARBA00023242"/>
    </source>
</evidence>
<feature type="region of interest" description="Disordered" evidence="23">
    <location>
        <begin position="1380"/>
        <end position="1476"/>
    </location>
</feature>
<dbReference type="Gene3D" id="3.40.50.300">
    <property type="entry name" value="P-loop containing nucleotide triphosphate hydrolases"/>
    <property type="match status" value="2"/>
</dbReference>
<evidence type="ECO:0000256" key="22">
    <source>
        <dbReference type="ARBA" id="ARBA00076271"/>
    </source>
</evidence>
<dbReference type="FunFam" id="3.40.50.300:FF:000340">
    <property type="entry name" value="Bloom syndrome, RecQ helicase"/>
    <property type="match status" value="1"/>
</dbReference>
<dbReference type="SMART" id="SM00341">
    <property type="entry name" value="HRDC"/>
    <property type="match status" value="1"/>
</dbReference>